<protein>
    <submittedName>
        <fullName evidence="2">Uncharacterized protein</fullName>
    </submittedName>
</protein>
<keyword evidence="1" id="KW-0812">Transmembrane</keyword>
<dbReference type="Proteomes" id="UP000450000">
    <property type="component" value="Unassembled WGS sequence"/>
</dbReference>
<feature type="transmembrane region" description="Helical" evidence="1">
    <location>
        <begin position="71"/>
        <end position="88"/>
    </location>
</feature>
<reference evidence="2 3" key="1">
    <citation type="submission" date="2019-09" db="EMBL/GenBank/DDBJ databases">
        <title>Genome Sequences of Streptomyces kaniharaensis ATCC 21070.</title>
        <authorList>
            <person name="Zhu W."/>
            <person name="De Crecy-Lagard V."/>
            <person name="Richards N.G."/>
        </authorList>
    </citation>
    <scope>NUCLEOTIDE SEQUENCE [LARGE SCALE GENOMIC DNA]</scope>
    <source>
        <strain evidence="2 3">SF-557</strain>
    </source>
</reference>
<dbReference type="EMBL" id="WBOF01000001">
    <property type="protein sequence ID" value="MQS14531.1"/>
    <property type="molecule type" value="Genomic_DNA"/>
</dbReference>
<proteinExistence type="predicted"/>
<dbReference type="OrthoDB" id="4310037at2"/>
<dbReference type="AlphaFoldDB" id="A0A6N7KSW9"/>
<gene>
    <name evidence="2" type="ORF">F7Q99_20245</name>
</gene>
<sequence>MTSPAPTPTTVDLLVVLTRLETKLDAATAGIADHEIRLRTVEQSAVTETDIAQLRADVEALKRHRWPLPTIGALGGVVGAVAAVYAALHP</sequence>
<keyword evidence="1" id="KW-0472">Membrane</keyword>
<evidence type="ECO:0000313" key="2">
    <source>
        <dbReference type="EMBL" id="MQS14531.1"/>
    </source>
</evidence>
<organism evidence="2 3">
    <name type="scientific">Streptomyces kaniharaensis</name>
    <dbReference type="NCBI Taxonomy" id="212423"/>
    <lineage>
        <taxon>Bacteria</taxon>
        <taxon>Bacillati</taxon>
        <taxon>Actinomycetota</taxon>
        <taxon>Actinomycetes</taxon>
        <taxon>Kitasatosporales</taxon>
        <taxon>Streptomycetaceae</taxon>
        <taxon>Streptomyces</taxon>
    </lineage>
</organism>
<comment type="caution">
    <text evidence="2">The sequence shown here is derived from an EMBL/GenBank/DDBJ whole genome shotgun (WGS) entry which is preliminary data.</text>
</comment>
<evidence type="ECO:0000313" key="3">
    <source>
        <dbReference type="Proteomes" id="UP000450000"/>
    </source>
</evidence>
<evidence type="ECO:0000256" key="1">
    <source>
        <dbReference type="SAM" id="Phobius"/>
    </source>
</evidence>
<name>A0A6N7KSW9_9ACTN</name>
<accession>A0A6N7KSW9</accession>
<dbReference type="RefSeq" id="WP_153463358.1">
    <property type="nucleotide sequence ID" value="NZ_WBOF01000001.1"/>
</dbReference>
<keyword evidence="3" id="KW-1185">Reference proteome</keyword>
<keyword evidence="1" id="KW-1133">Transmembrane helix</keyword>